<sequence>MEVVDKRRVVKIRRWQSGDDGSIMTVEWRSSVGNGQAAKSQTATTMHLLYWQWWRSLLVVIASNNIIGVVLVGDGDANIISDNKEIILLEKRISSIPAFALFD</sequence>
<protein>
    <submittedName>
        <fullName evidence="1">Uncharacterized protein</fullName>
    </submittedName>
</protein>
<comment type="caution">
    <text evidence="1">The sequence shown here is derived from an EMBL/GenBank/DDBJ whole genome shotgun (WGS) entry which is preliminary data.</text>
</comment>
<evidence type="ECO:0000313" key="1">
    <source>
        <dbReference type="EMBL" id="KAI0495259.1"/>
    </source>
</evidence>
<keyword evidence="2" id="KW-1185">Reference proteome</keyword>
<dbReference type="Proteomes" id="UP000829196">
    <property type="component" value="Unassembled WGS sequence"/>
</dbReference>
<dbReference type="AlphaFoldDB" id="A0A8T3AGA8"/>
<evidence type="ECO:0000313" key="2">
    <source>
        <dbReference type="Proteomes" id="UP000829196"/>
    </source>
</evidence>
<proteinExistence type="predicted"/>
<dbReference type="EMBL" id="JAGYWB010000017">
    <property type="protein sequence ID" value="KAI0495259.1"/>
    <property type="molecule type" value="Genomic_DNA"/>
</dbReference>
<organism evidence="1 2">
    <name type="scientific">Dendrobium nobile</name>
    <name type="common">Orchid</name>
    <dbReference type="NCBI Taxonomy" id="94219"/>
    <lineage>
        <taxon>Eukaryota</taxon>
        <taxon>Viridiplantae</taxon>
        <taxon>Streptophyta</taxon>
        <taxon>Embryophyta</taxon>
        <taxon>Tracheophyta</taxon>
        <taxon>Spermatophyta</taxon>
        <taxon>Magnoliopsida</taxon>
        <taxon>Liliopsida</taxon>
        <taxon>Asparagales</taxon>
        <taxon>Orchidaceae</taxon>
        <taxon>Epidendroideae</taxon>
        <taxon>Malaxideae</taxon>
        <taxon>Dendrobiinae</taxon>
        <taxon>Dendrobium</taxon>
    </lineage>
</organism>
<gene>
    <name evidence="1" type="ORF">KFK09_025409</name>
</gene>
<reference evidence="1" key="1">
    <citation type="journal article" date="2022" name="Front. Genet.">
        <title>Chromosome-Scale Assembly of the Dendrobium nobile Genome Provides Insights Into the Molecular Mechanism of the Biosynthesis of the Medicinal Active Ingredient of Dendrobium.</title>
        <authorList>
            <person name="Xu Q."/>
            <person name="Niu S.-C."/>
            <person name="Li K.-L."/>
            <person name="Zheng P.-J."/>
            <person name="Zhang X.-J."/>
            <person name="Jia Y."/>
            <person name="Liu Y."/>
            <person name="Niu Y.-X."/>
            <person name="Yu L.-H."/>
            <person name="Chen D.-F."/>
            <person name="Zhang G.-Q."/>
        </authorList>
    </citation>
    <scope>NUCLEOTIDE SEQUENCE</scope>
    <source>
        <tissue evidence="1">Leaf</tissue>
    </source>
</reference>
<name>A0A8T3AGA8_DENNO</name>
<accession>A0A8T3AGA8</accession>